<dbReference type="Gene3D" id="3.60.10.10">
    <property type="entry name" value="Endonuclease/exonuclease/phosphatase"/>
    <property type="match status" value="1"/>
</dbReference>
<feature type="domain" description="Endonuclease/exonuclease/phosphatase" evidence="15">
    <location>
        <begin position="59"/>
        <end position="334"/>
    </location>
</feature>
<evidence type="ECO:0000256" key="9">
    <source>
        <dbReference type="ARBA" id="ARBA00022842"/>
    </source>
</evidence>
<dbReference type="GO" id="GO:0006665">
    <property type="term" value="P:sphingolipid metabolic process"/>
    <property type="evidence" value="ECO:0007669"/>
    <property type="project" value="UniProtKB-KW"/>
</dbReference>
<proteinExistence type="inferred from homology"/>
<dbReference type="Pfam" id="PF03372">
    <property type="entry name" value="Exo_endo_phos"/>
    <property type="match status" value="1"/>
</dbReference>
<evidence type="ECO:0000256" key="1">
    <source>
        <dbReference type="ARBA" id="ARBA00004141"/>
    </source>
</evidence>
<evidence type="ECO:0000256" key="12">
    <source>
        <dbReference type="ARBA" id="ARBA00023098"/>
    </source>
</evidence>
<dbReference type="InterPro" id="IPR038772">
    <property type="entry name" value="Sph/SMPD2-like"/>
</dbReference>
<dbReference type="SUPFAM" id="SSF56219">
    <property type="entry name" value="DNase I-like"/>
    <property type="match status" value="1"/>
</dbReference>
<evidence type="ECO:0000256" key="2">
    <source>
        <dbReference type="ARBA" id="ARBA00004760"/>
    </source>
</evidence>
<accession>A0A0K2UUR7</accession>
<keyword evidence="11 14" id="KW-1133">Transmembrane helix</keyword>
<keyword evidence="8" id="KW-0378">Hydrolase</keyword>
<dbReference type="EMBL" id="HACA01024464">
    <property type="protein sequence ID" value="CDW41825.1"/>
    <property type="molecule type" value="Transcribed_RNA"/>
</dbReference>
<keyword evidence="7" id="KW-0479">Metal-binding</keyword>
<name>A0A0K2UUR7_LEPSM</name>
<sequence length="346" mass="39538">MADDRFQLLNTDYPQRIPRHKLRHVMCILFLAIILVLFIIGLAVYFGSYFGSHHTIKILSLNVWGLPYKFGSLDKEERILKIAEMLRKDPQFDVVFFQELWMPADHATIELELNGDYSMTSFDSMNNNCIHLTAPFQCSGLAVLSKYPFHEVEFHAYNESGHSSEEFIDGENFVNKGVGRVRLLLPGNTTADFFLTHTIADAPPGKSYTNEDIRLDQVSELVNNGVKQSTADIVILGGDLNASPDSKPYQFIKRCMRSTALDIFKILKALFDPVISTYANPKNTWSVNITDPIMYDHIFYKVNNPDYLAWTNIFSVPIFHFLDDSGKKKSVSDHEGIIATLYYRRK</sequence>
<comment type="similarity">
    <text evidence="4">Belongs to the neutral sphingomyelinase family.</text>
</comment>
<keyword evidence="6 14" id="KW-0812">Transmembrane</keyword>
<dbReference type="OrthoDB" id="387657at2759"/>
<evidence type="ECO:0000313" key="16">
    <source>
        <dbReference type="EMBL" id="CDW41825.1"/>
    </source>
</evidence>
<keyword evidence="9" id="KW-0460">Magnesium</keyword>
<evidence type="ECO:0000256" key="14">
    <source>
        <dbReference type="SAM" id="Phobius"/>
    </source>
</evidence>
<dbReference type="PANTHER" id="PTHR16320:SF24">
    <property type="entry name" value="PHOSPHODIESTERASE, PUTATIVE-RELATED"/>
    <property type="match status" value="1"/>
</dbReference>
<comment type="pathway">
    <text evidence="3">Sphingolipid metabolism.</text>
</comment>
<evidence type="ECO:0000256" key="6">
    <source>
        <dbReference type="ARBA" id="ARBA00022692"/>
    </source>
</evidence>
<evidence type="ECO:0000256" key="11">
    <source>
        <dbReference type="ARBA" id="ARBA00022989"/>
    </source>
</evidence>
<reference evidence="16" key="1">
    <citation type="submission" date="2014-05" db="EMBL/GenBank/DDBJ databases">
        <authorList>
            <person name="Chronopoulou M."/>
        </authorList>
    </citation>
    <scope>NUCLEOTIDE SEQUENCE</scope>
    <source>
        <tissue evidence="16">Whole organism</tissue>
    </source>
</reference>
<dbReference type="GO" id="GO:0004767">
    <property type="term" value="F:sphingomyelin phosphodiesterase activity"/>
    <property type="evidence" value="ECO:0007669"/>
    <property type="project" value="UniProtKB-EC"/>
</dbReference>
<evidence type="ECO:0000256" key="5">
    <source>
        <dbReference type="ARBA" id="ARBA00012369"/>
    </source>
</evidence>
<dbReference type="PANTHER" id="PTHR16320">
    <property type="entry name" value="SPHINGOMYELINASE FAMILY MEMBER"/>
    <property type="match status" value="1"/>
</dbReference>
<dbReference type="InterPro" id="IPR005135">
    <property type="entry name" value="Endo/exonuclease/phosphatase"/>
</dbReference>
<dbReference type="EC" id="3.1.4.12" evidence="5"/>
<evidence type="ECO:0000259" key="15">
    <source>
        <dbReference type="Pfam" id="PF03372"/>
    </source>
</evidence>
<keyword evidence="12" id="KW-0443">Lipid metabolism</keyword>
<evidence type="ECO:0000256" key="13">
    <source>
        <dbReference type="ARBA" id="ARBA00023136"/>
    </source>
</evidence>
<feature type="transmembrane region" description="Helical" evidence="14">
    <location>
        <begin position="25"/>
        <end position="50"/>
    </location>
</feature>
<comment type="subcellular location">
    <subcellularLocation>
        <location evidence="1">Membrane</location>
        <topology evidence="1">Multi-pass membrane protein</topology>
    </subcellularLocation>
</comment>
<keyword evidence="13 14" id="KW-0472">Membrane</keyword>
<dbReference type="InterPro" id="IPR036691">
    <property type="entry name" value="Endo/exonu/phosph_ase_sf"/>
</dbReference>
<keyword evidence="10" id="KW-0746">Sphingolipid metabolism</keyword>
<evidence type="ECO:0000256" key="10">
    <source>
        <dbReference type="ARBA" id="ARBA00022919"/>
    </source>
</evidence>
<comment type="pathway">
    <text evidence="2">Lipid metabolism; sphingolipid metabolism.</text>
</comment>
<dbReference type="GO" id="GO:0046872">
    <property type="term" value="F:metal ion binding"/>
    <property type="evidence" value="ECO:0007669"/>
    <property type="project" value="UniProtKB-KW"/>
</dbReference>
<evidence type="ECO:0000256" key="8">
    <source>
        <dbReference type="ARBA" id="ARBA00022801"/>
    </source>
</evidence>
<protein>
    <recommendedName>
        <fullName evidence="5">sphingomyelin phosphodiesterase</fullName>
        <ecNumber evidence="5">3.1.4.12</ecNumber>
    </recommendedName>
</protein>
<dbReference type="GO" id="GO:0016020">
    <property type="term" value="C:membrane"/>
    <property type="evidence" value="ECO:0007669"/>
    <property type="project" value="UniProtKB-SubCell"/>
</dbReference>
<evidence type="ECO:0000256" key="3">
    <source>
        <dbReference type="ARBA" id="ARBA00004991"/>
    </source>
</evidence>
<evidence type="ECO:0000256" key="7">
    <source>
        <dbReference type="ARBA" id="ARBA00022723"/>
    </source>
</evidence>
<dbReference type="AlphaFoldDB" id="A0A0K2UUR7"/>
<evidence type="ECO:0000256" key="4">
    <source>
        <dbReference type="ARBA" id="ARBA00006335"/>
    </source>
</evidence>
<organism evidence="16">
    <name type="scientific">Lepeophtheirus salmonis</name>
    <name type="common">Salmon louse</name>
    <name type="synonym">Caligus salmonis</name>
    <dbReference type="NCBI Taxonomy" id="72036"/>
    <lineage>
        <taxon>Eukaryota</taxon>
        <taxon>Metazoa</taxon>
        <taxon>Ecdysozoa</taxon>
        <taxon>Arthropoda</taxon>
        <taxon>Crustacea</taxon>
        <taxon>Multicrustacea</taxon>
        <taxon>Hexanauplia</taxon>
        <taxon>Copepoda</taxon>
        <taxon>Siphonostomatoida</taxon>
        <taxon>Caligidae</taxon>
        <taxon>Lepeophtheirus</taxon>
    </lineage>
</organism>